<dbReference type="PANTHER" id="PTHR34203:SF15">
    <property type="entry name" value="SLL1173 PROTEIN"/>
    <property type="match status" value="1"/>
</dbReference>
<keyword evidence="2" id="KW-0489">Methyltransferase</keyword>
<accession>A0ABW3JH43</accession>
<dbReference type="GO" id="GO:0008168">
    <property type="term" value="F:methyltransferase activity"/>
    <property type="evidence" value="ECO:0007669"/>
    <property type="project" value="UniProtKB-KW"/>
</dbReference>
<gene>
    <name evidence="2" type="ORF">ACFQ1R_05550</name>
</gene>
<sequence>MNIKNLVKSLLGINNIKFIKSWFRSSKEKKLIKKRKEFYSQFLIPNSVFFDIGANYGNRIEPLINENIKIIAVEPQEECVRFLKKKYGNKITILQNGVGEKIETKLLYISTNANILSSFSKDWINSTKESGRFKNIIWNETREIEMVTLDYLISKFGSPSFIKIDVEGFELEVLKGLTQSVKSLSLEYTVPERKDALLDCLCYLNTLYNSNIMFNYCKTEFTEFSLSHWVNYNDMIEEVNSTAFLNTKFGDVYVKLN</sequence>
<reference evidence="3" key="1">
    <citation type="journal article" date="2019" name="Int. J. Syst. Evol. Microbiol.">
        <title>The Global Catalogue of Microorganisms (GCM) 10K type strain sequencing project: providing services to taxonomists for standard genome sequencing and annotation.</title>
        <authorList>
            <consortium name="The Broad Institute Genomics Platform"/>
            <consortium name="The Broad Institute Genome Sequencing Center for Infectious Disease"/>
            <person name="Wu L."/>
            <person name="Ma J."/>
        </authorList>
    </citation>
    <scope>NUCLEOTIDE SEQUENCE [LARGE SCALE GENOMIC DNA]</scope>
    <source>
        <strain evidence="3">CCUG 62414</strain>
    </source>
</reference>
<evidence type="ECO:0000313" key="3">
    <source>
        <dbReference type="Proteomes" id="UP001597061"/>
    </source>
</evidence>
<dbReference type="Gene3D" id="3.40.50.150">
    <property type="entry name" value="Vaccinia Virus protein VP39"/>
    <property type="match status" value="1"/>
</dbReference>
<protein>
    <submittedName>
        <fullName evidence="2">FkbM family methyltransferase</fullName>
    </submittedName>
</protein>
<dbReference type="RefSeq" id="WP_379925129.1">
    <property type="nucleotide sequence ID" value="NZ_JBHTJI010000001.1"/>
</dbReference>
<dbReference type="EMBL" id="JBHTJI010000001">
    <property type="protein sequence ID" value="MFD0989551.1"/>
    <property type="molecule type" value="Genomic_DNA"/>
</dbReference>
<comment type="caution">
    <text evidence="2">The sequence shown here is derived from an EMBL/GenBank/DDBJ whole genome shotgun (WGS) entry which is preliminary data.</text>
</comment>
<organism evidence="2 3">
    <name type="scientific">Mariniflexile jejuense</name>
    <dbReference type="NCBI Taxonomy" id="1173582"/>
    <lineage>
        <taxon>Bacteria</taxon>
        <taxon>Pseudomonadati</taxon>
        <taxon>Bacteroidota</taxon>
        <taxon>Flavobacteriia</taxon>
        <taxon>Flavobacteriales</taxon>
        <taxon>Flavobacteriaceae</taxon>
        <taxon>Mariniflexile</taxon>
    </lineage>
</organism>
<dbReference type="GO" id="GO:0032259">
    <property type="term" value="P:methylation"/>
    <property type="evidence" value="ECO:0007669"/>
    <property type="project" value="UniProtKB-KW"/>
</dbReference>
<dbReference type="InterPro" id="IPR052514">
    <property type="entry name" value="SAM-dependent_MTase"/>
</dbReference>
<dbReference type="InterPro" id="IPR029063">
    <property type="entry name" value="SAM-dependent_MTases_sf"/>
</dbReference>
<keyword evidence="3" id="KW-1185">Reference proteome</keyword>
<dbReference type="Pfam" id="PF05050">
    <property type="entry name" value="Methyltransf_21"/>
    <property type="match status" value="1"/>
</dbReference>
<evidence type="ECO:0000259" key="1">
    <source>
        <dbReference type="Pfam" id="PF05050"/>
    </source>
</evidence>
<proteinExistence type="predicted"/>
<evidence type="ECO:0000313" key="2">
    <source>
        <dbReference type="EMBL" id="MFD0989551.1"/>
    </source>
</evidence>
<dbReference type="SUPFAM" id="SSF53335">
    <property type="entry name" value="S-adenosyl-L-methionine-dependent methyltransferases"/>
    <property type="match status" value="1"/>
</dbReference>
<feature type="domain" description="Methyltransferase FkbM" evidence="1">
    <location>
        <begin position="51"/>
        <end position="188"/>
    </location>
</feature>
<dbReference type="NCBIfam" id="TIGR01444">
    <property type="entry name" value="fkbM_fam"/>
    <property type="match status" value="1"/>
</dbReference>
<dbReference type="Proteomes" id="UP001597061">
    <property type="component" value="Unassembled WGS sequence"/>
</dbReference>
<dbReference type="InterPro" id="IPR006342">
    <property type="entry name" value="FkbM_mtfrase"/>
</dbReference>
<name>A0ABW3JH43_9FLAO</name>
<dbReference type="PANTHER" id="PTHR34203">
    <property type="entry name" value="METHYLTRANSFERASE, FKBM FAMILY PROTEIN"/>
    <property type="match status" value="1"/>
</dbReference>
<keyword evidence="2" id="KW-0808">Transferase</keyword>